<dbReference type="SUPFAM" id="SSF53850">
    <property type="entry name" value="Periplasmic binding protein-like II"/>
    <property type="match status" value="1"/>
</dbReference>
<evidence type="ECO:0000313" key="3">
    <source>
        <dbReference type="Proteomes" id="UP001596378"/>
    </source>
</evidence>
<accession>A0ABW2F6M5</accession>
<dbReference type="EMBL" id="JBHTAI010000002">
    <property type="protein sequence ID" value="MFC7147644.1"/>
    <property type="molecule type" value="Genomic_DNA"/>
</dbReference>
<dbReference type="InterPro" id="IPR050490">
    <property type="entry name" value="Bact_solute-bd_prot1"/>
</dbReference>
<dbReference type="RefSeq" id="WP_378048299.1">
    <property type="nucleotide sequence ID" value="NZ_JBHMDN010000016.1"/>
</dbReference>
<dbReference type="Gene3D" id="3.40.190.10">
    <property type="entry name" value="Periplasmic binding protein-like II"/>
    <property type="match status" value="2"/>
</dbReference>
<organism evidence="2 3">
    <name type="scientific">Cohnella cellulosilytica</name>
    <dbReference type="NCBI Taxonomy" id="986710"/>
    <lineage>
        <taxon>Bacteria</taxon>
        <taxon>Bacillati</taxon>
        <taxon>Bacillota</taxon>
        <taxon>Bacilli</taxon>
        <taxon>Bacillales</taxon>
        <taxon>Paenibacillaceae</taxon>
        <taxon>Cohnella</taxon>
    </lineage>
</organism>
<dbReference type="CDD" id="cd13582">
    <property type="entry name" value="PBP2_AlgQ_like_3"/>
    <property type="match status" value="1"/>
</dbReference>
<dbReference type="PROSITE" id="PS51257">
    <property type="entry name" value="PROKAR_LIPOPROTEIN"/>
    <property type="match status" value="1"/>
</dbReference>
<evidence type="ECO:0000313" key="2">
    <source>
        <dbReference type="EMBL" id="MFC7147644.1"/>
    </source>
</evidence>
<dbReference type="PANTHER" id="PTHR43649">
    <property type="entry name" value="ARABINOSE-BINDING PROTEIN-RELATED"/>
    <property type="match status" value="1"/>
</dbReference>
<feature type="signal peptide" evidence="1">
    <location>
        <begin position="1"/>
        <end position="23"/>
    </location>
</feature>
<dbReference type="PANTHER" id="PTHR43649:SF12">
    <property type="entry name" value="DIACETYLCHITOBIOSE BINDING PROTEIN DASA"/>
    <property type="match status" value="1"/>
</dbReference>
<reference evidence="3" key="1">
    <citation type="journal article" date="2019" name="Int. J. Syst. Evol. Microbiol.">
        <title>The Global Catalogue of Microorganisms (GCM) 10K type strain sequencing project: providing services to taxonomists for standard genome sequencing and annotation.</title>
        <authorList>
            <consortium name="The Broad Institute Genomics Platform"/>
            <consortium name="The Broad Institute Genome Sequencing Center for Infectious Disease"/>
            <person name="Wu L."/>
            <person name="Ma J."/>
        </authorList>
    </citation>
    <scope>NUCLEOTIDE SEQUENCE [LARGE SCALE GENOMIC DNA]</scope>
    <source>
        <strain evidence="3">KCTC 12907</strain>
    </source>
</reference>
<protein>
    <submittedName>
        <fullName evidence="2">ABC transporter substrate-binding protein</fullName>
    </submittedName>
</protein>
<proteinExistence type="predicted"/>
<feature type="chain" id="PRO_5046243010" evidence="1">
    <location>
        <begin position="24"/>
        <end position="567"/>
    </location>
</feature>
<comment type="caution">
    <text evidence="2">The sequence shown here is derived from an EMBL/GenBank/DDBJ whole genome shotgun (WGS) entry which is preliminary data.</text>
</comment>
<sequence>MKGSHIRYLAPAVAAIVLLAGCAKDNGAPSSGSAAPASASSSAESSAAPALQPVTFTYFNAASAGKDGNTNETTLGKILEEQTGVNFRMEHLVGDLNTKLGVMLAGGDLPDVVVPDAGIDKMLDAKAFIPLNELLDQYGPNLKKLYEPYWDQLPAEDGSIYILPFAASKGFVPDMYQPGAFYIQRGVLKEFGYPKLETLDEYFDLIKRYKEKYPEINGAGTIGFEALTDDWRFFTLSNPAATLAGLPSEGEVYVDMATKQAHVTGDAEFTKRWLQTLNKANDEGLFDRESLVAKYDQYIAKLSSGRVLGFFDYGWQITPAVQNLLQAGDDDRQYIGFPLVLDPGVREQYMDPPVFATNRGIGITTSAKDPARIVQFFDNMVKEENQKLLFWGEPGSMYEVDGKGRFYRTKEQIEQIADPEFQQSYGFKYFSYYWPMGAGLYEDGNAYFPDRQPEVISASYTEGDKKILEAYGLQVFTDVYREPADVEERKWYPVWTAAKQQGSPEQMFEQKKMDLQRKWFPRLILAEPSKFEAMWEEYVGLFRKLDVKAYEDWANGVIQDRLAGKKR</sequence>
<keyword evidence="1" id="KW-0732">Signal</keyword>
<name>A0ABW2F6M5_9BACL</name>
<evidence type="ECO:0000256" key="1">
    <source>
        <dbReference type="SAM" id="SignalP"/>
    </source>
</evidence>
<gene>
    <name evidence="2" type="ORF">ACFQMJ_03760</name>
</gene>
<keyword evidence="3" id="KW-1185">Reference proteome</keyword>
<dbReference type="Proteomes" id="UP001596378">
    <property type="component" value="Unassembled WGS sequence"/>
</dbReference>